<name>A0A3E4KCI1_PHOVU</name>
<feature type="transmembrane region" description="Helical" evidence="1">
    <location>
        <begin position="161"/>
        <end position="179"/>
    </location>
</feature>
<feature type="transmembrane region" description="Helical" evidence="1">
    <location>
        <begin position="81"/>
        <end position="101"/>
    </location>
</feature>
<feature type="transmembrane region" description="Helical" evidence="1">
    <location>
        <begin position="12"/>
        <end position="29"/>
    </location>
</feature>
<feature type="transmembrane region" description="Helical" evidence="1">
    <location>
        <begin position="313"/>
        <end position="336"/>
    </location>
</feature>
<feature type="transmembrane region" description="Helical" evidence="1">
    <location>
        <begin position="185"/>
        <end position="202"/>
    </location>
</feature>
<keyword evidence="3" id="KW-0808">Transferase</keyword>
<comment type="caution">
    <text evidence="3">The sequence shown here is derived from an EMBL/GenBank/DDBJ whole genome shotgun (WGS) entry which is preliminary data.</text>
</comment>
<protein>
    <submittedName>
        <fullName evidence="3">Acyltransferase</fullName>
    </submittedName>
</protein>
<evidence type="ECO:0000313" key="3">
    <source>
        <dbReference type="EMBL" id="MDB0853210.1"/>
    </source>
</evidence>
<evidence type="ECO:0000256" key="1">
    <source>
        <dbReference type="SAM" id="Phobius"/>
    </source>
</evidence>
<feature type="domain" description="Acyltransferase 3" evidence="2">
    <location>
        <begin position="11"/>
        <end position="336"/>
    </location>
</feature>
<dbReference type="Pfam" id="PF01757">
    <property type="entry name" value="Acyl_transf_3"/>
    <property type="match status" value="1"/>
</dbReference>
<keyword evidence="1" id="KW-0472">Membrane</keyword>
<feature type="transmembrane region" description="Helical" evidence="1">
    <location>
        <begin position="49"/>
        <end position="69"/>
    </location>
</feature>
<proteinExistence type="predicted"/>
<organism evidence="3 4">
    <name type="scientific">Phocaeicola vulgatus</name>
    <name type="common">Bacteroides vulgatus</name>
    <dbReference type="NCBI Taxonomy" id="821"/>
    <lineage>
        <taxon>Bacteria</taxon>
        <taxon>Pseudomonadati</taxon>
        <taxon>Bacteroidota</taxon>
        <taxon>Bacteroidia</taxon>
        <taxon>Bacteroidales</taxon>
        <taxon>Bacteroidaceae</taxon>
        <taxon>Phocaeicola</taxon>
    </lineage>
</organism>
<dbReference type="RefSeq" id="WP_117697656.1">
    <property type="nucleotide sequence ID" value="NZ_CAXTGH010000002.1"/>
</dbReference>
<accession>A0A3E4KCI1</accession>
<keyword evidence="3" id="KW-0012">Acyltransferase</keyword>
<dbReference type="AlphaFoldDB" id="A0A3E4KCI1"/>
<gene>
    <name evidence="3" type="ORF">PL594_17055</name>
</gene>
<feature type="transmembrane region" description="Helical" evidence="1">
    <location>
        <begin position="214"/>
        <end position="238"/>
    </location>
</feature>
<feature type="transmembrane region" description="Helical" evidence="1">
    <location>
        <begin position="250"/>
        <end position="269"/>
    </location>
</feature>
<keyword evidence="1" id="KW-1133">Transmembrane helix</keyword>
<dbReference type="Proteomes" id="UP001210999">
    <property type="component" value="Unassembled WGS sequence"/>
</dbReference>
<reference evidence="3" key="1">
    <citation type="submission" date="2023-01" db="EMBL/GenBank/DDBJ databases">
        <title>Human gut microbiome strain richness.</title>
        <authorList>
            <person name="Chen-Liaw A."/>
        </authorList>
    </citation>
    <scope>NUCLEOTIDE SEQUENCE</scope>
    <source>
        <strain evidence="3">H9_m1001271B151109d0_201107</strain>
    </source>
</reference>
<dbReference type="InterPro" id="IPR002656">
    <property type="entry name" value="Acyl_transf_3_dom"/>
</dbReference>
<feature type="transmembrane region" description="Helical" evidence="1">
    <location>
        <begin position="276"/>
        <end position="293"/>
    </location>
</feature>
<dbReference type="GO" id="GO:0016747">
    <property type="term" value="F:acyltransferase activity, transferring groups other than amino-acyl groups"/>
    <property type="evidence" value="ECO:0007669"/>
    <property type="project" value="InterPro"/>
</dbReference>
<feature type="transmembrane region" description="Helical" evidence="1">
    <location>
        <begin position="121"/>
        <end position="140"/>
    </location>
</feature>
<keyword evidence="1" id="KW-0812">Transmembrane</keyword>
<evidence type="ECO:0000313" key="4">
    <source>
        <dbReference type="Proteomes" id="UP001210999"/>
    </source>
</evidence>
<evidence type="ECO:0000259" key="2">
    <source>
        <dbReference type="Pfam" id="PF01757"/>
    </source>
</evidence>
<sequence>MNLINTRESQFELLRIVAIFMVLIHHSLAVADTFGYTGHYTLNEGITGVLLNSAVIIGVNLFVLITGWFGVSDKKIFRKILFLLIEVTCYSGIAYLIASLFNVTRFSIPDFVHAIDFTWNWFIVCYIMLLFSIPLLNKLIRTNKIISLPLFRCKNINIDECTLFILLLTVLNVVFGWGLKYNNVNGYNVANFAFLYLIGYWLRINKWNMQSPMILCISVYAISTILLVCIFVFFFGLMHKESNTINTMRIMGYNNPLVILSSMAVFILFSRIKIQSHWINSMASAVLGVFMIHEVPCISEFWRSIASKFYQEYSYFGLLLFDIIFFIVLLALALLIKRFVITPILYSMGNIHLLR</sequence>
<dbReference type="EMBL" id="JAQKEI010000025">
    <property type="protein sequence ID" value="MDB0853210.1"/>
    <property type="molecule type" value="Genomic_DNA"/>
</dbReference>